<dbReference type="InterPro" id="IPR036551">
    <property type="entry name" value="Flavin_trans-like"/>
</dbReference>
<evidence type="ECO:0000259" key="1">
    <source>
        <dbReference type="Pfam" id="PF02441"/>
    </source>
</evidence>
<evidence type="ECO:0000313" key="3">
    <source>
        <dbReference type="Proteomes" id="UP000676079"/>
    </source>
</evidence>
<proteinExistence type="predicted"/>
<dbReference type="Pfam" id="PF02441">
    <property type="entry name" value="Flavoprotein"/>
    <property type="match status" value="1"/>
</dbReference>
<evidence type="ECO:0000313" key="2">
    <source>
        <dbReference type="EMBL" id="QUX23169.1"/>
    </source>
</evidence>
<dbReference type="RefSeq" id="WP_220564394.1">
    <property type="nucleotide sequence ID" value="NZ_CP074133.1"/>
</dbReference>
<accession>A0ABX8BM79</accession>
<organism evidence="2 3">
    <name type="scientific">Nocardiopsis changdeensis</name>
    <dbReference type="NCBI Taxonomy" id="2831969"/>
    <lineage>
        <taxon>Bacteria</taxon>
        <taxon>Bacillati</taxon>
        <taxon>Actinomycetota</taxon>
        <taxon>Actinomycetes</taxon>
        <taxon>Streptosporangiales</taxon>
        <taxon>Nocardiopsidaceae</taxon>
        <taxon>Nocardiopsis</taxon>
    </lineage>
</organism>
<dbReference type="PANTHER" id="PTHR14359:SF6">
    <property type="entry name" value="PHOSPHOPANTOTHENOYLCYSTEINE DECARBOXYLASE"/>
    <property type="match status" value="1"/>
</dbReference>
<dbReference type="Proteomes" id="UP000676079">
    <property type="component" value="Chromosome"/>
</dbReference>
<keyword evidence="3" id="KW-1185">Reference proteome</keyword>
<sequence length="205" mass="21747">MAEEAPHPDLFPELGAERLLVIVTGSLAATHMTSWSPWLSMGYPRLRRRVVLTSSATRFVSHTALTAMEPNPVLVDAWSDDPTEKPLHVDLAVWPDAVIVYPASFHFLARFAVGLGDTPAMLALQCTSAPVAVAPSVPPGAAGSLVYRKHVEALRERDNVVVVDPVPGMSAHTGGYDAAVAAPLPDVLTGVESLRRTLVGVGTPC</sequence>
<name>A0ABX8BM79_9ACTN</name>
<gene>
    <name evidence="2" type="ORF">KGD84_01840</name>
</gene>
<dbReference type="PANTHER" id="PTHR14359">
    <property type="entry name" value="HOMO-OLIGOMERIC FLAVIN CONTAINING CYS DECARBOXYLASE FAMILY"/>
    <property type="match status" value="1"/>
</dbReference>
<feature type="domain" description="Flavoprotein" evidence="1">
    <location>
        <begin position="18"/>
        <end position="154"/>
    </location>
</feature>
<reference evidence="2 3" key="1">
    <citation type="submission" date="2021-05" db="EMBL/GenBank/DDBJ databases">
        <title>Direct Submission.</title>
        <authorList>
            <person name="Li K."/>
            <person name="Gao J."/>
        </authorList>
    </citation>
    <scope>NUCLEOTIDE SEQUENCE [LARGE SCALE GENOMIC DNA]</scope>
    <source>
        <strain evidence="2 3">Mg02</strain>
    </source>
</reference>
<dbReference type="InterPro" id="IPR003382">
    <property type="entry name" value="Flavoprotein"/>
</dbReference>
<dbReference type="SUPFAM" id="SSF52507">
    <property type="entry name" value="Homo-oligomeric flavin-containing Cys decarboxylases, HFCD"/>
    <property type="match status" value="1"/>
</dbReference>
<protein>
    <submittedName>
        <fullName evidence="2">Flavoprotein</fullName>
    </submittedName>
</protein>
<dbReference type="Gene3D" id="3.40.50.1950">
    <property type="entry name" value="Flavin prenyltransferase-like"/>
    <property type="match status" value="1"/>
</dbReference>
<dbReference type="EMBL" id="CP074133">
    <property type="protein sequence ID" value="QUX23169.1"/>
    <property type="molecule type" value="Genomic_DNA"/>
</dbReference>